<name>A0AA40EUC8_9PEZI</name>
<protein>
    <submittedName>
        <fullName evidence="1">Uncharacterized protein</fullName>
    </submittedName>
</protein>
<gene>
    <name evidence="1" type="ORF">B0T18DRAFT_390282</name>
</gene>
<keyword evidence="2" id="KW-1185">Reference proteome</keyword>
<dbReference type="AlphaFoldDB" id="A0AA40EUC8"/>
<proteinExistence type="predicted"/>
<evidence type="ECO:0000313" key="2">
    <source>
        <dbReference type="Proteomes" id="UP001172155"/>
    </source>
</evidence>
<dbReference type="Proteomes" id="UP001172155">
    <property type="component" value="Unassembled WGS sequence"/>
</dbReference>
<reference evidence="1" key="1">
    <citation type="submission" date="2023-06" db="EMBL/GenBank/DDBJ databases">
        <title>Genome-scale phylogeny and comparative genomics of the fungal order Sordariales.</title>
        <authorList>
            <consortium name="Lawrence Berkeley National Laboratory"/>
            <person name="Hensen N."/>
            <person name="Bonometti L."/>
            <person name="Westerberg I."/>
            <person name="Brannstrom I.O."/>
            <person name="Guillou S."/>
            <person name="Cros-Aarteil S."/>
            <person name="Calhoun S."/>
            <person name="Haridas S."/>
            <person name="Kuo A."/>
            <person name="Mondo S."/>
            <person name="Pangilinan J."/>
            <person name="Riley R."/>
            <person name="LaButti K."/>
            <person name="Andreopoulos B."/>
            <person name="Lipzen A."/>
            <person name="Chen C."/>
            <person name="Yanf M."/>
            <person name="Daum C."/>
            <person name="Ng V."/>
            <person name="Clum A."/>
            <person name="Steindorff A."/>
            <person name="Ohm R."/>
            <person name="Martin F."/>
            <person name="Silar P."/>
            <person name="Natvig D."/>
            <person name="Lalanne C."/>
            <person name="Gautier V."/>
            <person name="Ament-velasquez S.L."/>
            <person name="Kruys A."/>
            <person name="Hutchinson M.I."/>
            <person name="Powell A.J."/>
            <person name="Barry K."/>
            <person name="Miller A.N."/>
            <person name="Grigoriev I.V."/>
            <person name="Debuchy R."/>
            <person name="Gladieux P."/>
            <person name="Thoren M.H."/>
            <person name="Johannesson H."/>
        </authorList>
    </citation>
    <scope>NUCLEOTIDE SEQUENCE</scope>
    <source>
        <strain evidence="1">SMH3187-1</strain>
    </source>
</reference>
<dbReference type="EMBL" id="JAUKUD010000004">
    <property type="protein sequence ID" value="KAK0745705.1"/>
    <property type="molecule type" value="Genomic_DNA"/>
</dbReference>
<organism evidence="1 2">
    <name type="scientific">Schizothecium vesticola</name>
    <dbReference type="NCBI Taxonomy" id="314040"/>
    <lineage>
        <taxon>Eukaryota</taxon>
        <taxon>Fungi</taxon>
        <taxon>Dikarya</taxon>
        <taxon>Ascomycota</taxon>
        <taxon>Pezizomycotina</taxon>
        <taxon>Sordariomycetes</taxon>
        <taxon>Sordariomycetidae</taxon>
        <taxon>Sordariales</taxon>
        <taxon>Schizotheciaceae</taxon>
        <taxon>Schizothecium</taxon>
    </lineage>
</organism>
<accession>A0AA40EUC8</accession>
<evidence type="ECO:0000313" key="1">
    <source>
        <dbReference type="EMBL" id="KAK0745705.1"/>
    </source>
</evidence>
<comment type="caution">
    <text evidence="1">The sequence shown here is derived from an EMBL/GenBank/DDBJ whole genome shotgun (WGS) entry which is preliminary data.</text>
</comment>
<sequence>MASRALVGDSWPRALSCQVVSRPNQRDADIQLHTTEKDGKVRELKKKKYDLERNLAEHDANTVTFEAQLDNQVWLMKGRRHFPETQGAGDWEGLVAFISRVILMLSETCPSKLGDVGSERELPVENHVRYLLHEQETIADRSNPSLRMQNVDQSKMVIGIPIGGEL</sequence>